<dbReference type="AlphaFoldDB" id="M0MX92"/>
<feature type="transmembrane region" description="Helical" evidence="5">
    <location>
        <begin position="217"/>
        <end position="235"/>
    </location>
</feature>
<dbReference type="PANTHER" id="PTHR42198">
    <property type="entry name" value="INTEGRAL MEMBRANE PROTEIN"/>
    <property type="match status" value="1"/>
</dbReference>
<proteinExistence type="predicted"/>
<feature type="transmembrane region" description="Helical" evidence="5">
    <location>
        <begin position="255"/>
        <end position="275"/>
    </location>
</feature>
<evidence type="ECO:0000313" key="6">
    <source>
        <dbReference type="EMBL" id="EMA49943.1"/>
    </source>
</evidence>
<dbReference type="Proteomes" id="UP000011625">
    <property type="component" value="Unassembled WGS sequence"/>
</dbReference>
<evidence type="ECO:0000256" key="2">
    <source>
        <dbReference type="ARBA" id="ARBA00022692"/>
    </source>
</evidence>
<dbReference type="InterPro" id="IPR002809">
    <property type="entry name" value="EMC3/TMCO1"/>
</dbReference>
<dbReference type="RefSeq" id="WP_005045360.1">
    <property type="nucleotide sequence ID" value="NZ_AOME01000076.1"/>
</dbReference>
<evidence type="ECO:0000256" key="1">
    <source>
        <dbReference type="ARBA" id="ARBA00004141"/>
    </source>
</evidence>
<dbReference type="SMART" id="SM01415">
    <property type="entry name" value="DUF106"/>
    <property type="match status" value="1"/>
</dbReference>
<evidence type="ECO:0000256" key="3">
    <source>
        <dbReference type="ARBA" id="ARBA00022989"/>
    </source>
</evidence>
<gene>
    <name evidence="6" type="ORF">C450_16760</name>
</gene>
<accession>M0MX92</accession>
<keyword evidence="4 5" id="KW-0472">Membrane</keyword>
<dbReference type="STRING" id="1227456.C450_16760"/>
<dbReference type="InterPro" id="IPR038978">
    <property type="entry name" value="MJ0935"/>
</dbReference>
<keyword evidence="2 5" id="KW-0812">Transmembrane</keyword>
<dbReference type="PANTHER" id="PTHR42198:SF1">
    <property type="entry name" value="INTEGRAL MEMBRANE PROTEIN"/>
    <property type="match status" value="1"/>
</dbReference>
<evidence type="ECO:0000256" key="4">
    <source>
        <dbReference type="ARBA" id="ARBA00023136"/>
    </source>
</evidence>
<dbReference type="EMBL" id="AOME01000076">
    <property type="protein sequence ID" value="EMA49943.1"/>
    <property type="molecule type" value="Genomic_DNA"/>
</dbReference>
<keyword evidence="3 5" id="KW-1133">Transmembrane helix</keyword>
<organism evidence="6 7">
    <name type="scientific">Halococcus salifodinae DSM 8989</name>
    <dbReference type="NCBI Taxonomy" id="1227456"/>
    <lineage>
        <taxon>Archaea</taxon>
        <taxon>Methanobacteriati</taxon>
        <taxon>Methanobacteriota</taxon>
        <taxon>Stenosarchaea group</taxon>
        <taxon>Halobacteria</taxon>
        <taxon>Halobacteriales</taxon>
        <taxon>Halococcaceae</taxon>
        <taxon>Halococcus</taxon>
    </lineage>
</organism>
<feature type="transmembrane region" description="Helical" evidence="5">
    <location>
        <begin position="134"/>
        <end position="156"/>
    </location>
</feature>
<comment type="subcellular location">
    <subcellularLocation>
        <location evidence="1">Membrane</location>
        <topology evidence="1">Multi-pass membrane protein</topology>
    </subcellularLocation>
</comment>
<protein>
    <submittedName>
        <fullName evidence="6">HTR-like protein</fullName>
    </submittedName>
</protein>
<reference evidence="6 7" key="1">
    <citation type="journal article" date="2014" name="PLoS Genet.">
        <title>Phylogenetically driven sequencing of extremely halophilic archaea reveals strategies for static and dynamic osmo-response.</title>
        <authorList>
            <person name="Becker E.A."/>
            <person name="Seitzer P.M."/>
            <person name="Tritt A."/>
            <person name="Larsen D."/>
            <person name="Krusor M."/>
            <person name="Yao A.I."/>
            <person name="Wu D."/>
            <person name="Madern D."/>
            <person name="Eisen J.A."/>
            <person name="Darling A.E."/>
            <person name="Facciotti M.T."/>
        </authorList>
    </citation>
    <scope>NUCLEOTIDE SEQUENCE [LARGE SCALE GENOMIC DNA]</scope>
    <source>
        <strain evidence="6 7">DSM 8989</strain>
    </source>
</reference>
<sequence>MAETTGELRTLIERDDELADASAVVLAAAESGDGTVAWNDVSDDMTAAQWGRLLGTGVLIEAGDRFVIDDPVAVSEALGNAEDTTAENAEDTGWSVSDKIAGVSALTLALGYRVPVIRDSVGPMVDVLLTPLEAILPFYLVVLTLAAGTGLVSIVIQSRMTDYEQMGERQERMNAISERLEKAKERGDEGAVKRIQKEQMDVMTDQLGMFTQMLRPLAWTMLFTVPVLLWLYWLMLSPAQAVTPTAMVFPMLGRIAWTAKVIGPMQAWLLWYTICSVTSRQLIRRTLNIQTSPT</sequence>
<evidence type="ECO:0000313" key="7">
    <source>
        <dbReference type="Proteomes" id="UP000011625"/>
    </source>
</evidence>
<dbReference type="OrthoDB" id="84619at2157"/>
<dbReference type="PATRIC" id="fig|1227456.3.peg.3408"/>
<name>M0MX92_9EURY</name>
<dbReference type="Pfam" id="PF01956">
    <property type="entry name" value="EMC3_TMCO1"/>
    <property type="match status" value="1"/>
</dbReference>
<dbReference type="GO" id="GO:0016020">
    <property type="term" value="C:membrane"/>
    <property type="evidence" value="ECO:0007669"/>
    <property type="project" value="UniProtKB-SubCell"/>
</dbReference>
<comment type="caution">
    <text evidence="6">The sequence shown here is derived from an EMBL/GenBank/DDBJ whole genome shotgun (WGS) entry which is preliminary data.</text>
</comment>
<evidence type="ECO:0000256" key="5">
    <source>
        <dbReference type="SAM" id="Phobius"/>
    </source>
</evidence>
<keyword evidence="7" id="KW-1185">Reference proteome</keyword>